<feature type="region of interest" description="Disordered" evidence="1">
    <location>
        <begin position="879"/>
        <end position="924"/>
    </location>
</feature>
<evidence type="ECO:0000313" key="2">
    <source>
        <dbReference type="EMBL" id="RPB04778.1"/>
    </source>
</evidence>
<feature type="region of interest" description="Disordered" evidence="1">
    <location>
        <begin position="308"/>
        <end position="328"/>
    </location>
</feature>
<dbReference type="EMBL" id="ML120356">
    <property type="protein sequence ID" value="RPB04778.1"/>
    <property type="molecule type" value="Genomic_DNA"/>
</dbReference>
<feature type="compositionally biased region" description="Polar residues" evidence="1">
    <location>
        <begin position="640"/>
        <end position="658"/>
    </location>
</feature>
<feature type="region of interest" description="Disordered" evidence="1">
    <location>
        <begin position="346"/>
        <end position="370"/>
    </location>
</feature>
<keyword evidence="3" id="KW-1185">Reference proteome</keyword>
<feature type="region of interest" description="Disordered" evidence="1">
    <location>
        <begin position="475"/>
        <end position="545"/>
    </location>
</feature>
<sequence>MRKHRPTMISLTPMNLPSPTTPRRLTSSDSRPLPLRIPGSSVKVRSLITYFNQKIHEKAAPVTSTPHHHHDWKAIPSGGVRSLVLNFSRVGIALPGSNSRISIVSPVTIDGGYSRAGRMAAMTGVDSNGAVFGGKGEGEKGRRVSVRSASLQVDDIPSYAMISSSGSTGDGDGSTSDDIRVSDYRKLDALQTMKGWKEGKKSRRGRSGSIGGQSTVAKKSMRRKKGSVKSPEYESANNRPVKDTTTSVRGRLLGRSEEPDDRLLRGLQGLAQRESLRSSSLEVDPTDTDSPSSLSALAAQAAAAAAENEADAEIKSPETGDIVSDSVSKRSFSGSIGSTFRSIRDSFRKKASPQKMSPATAAMTGGVSEPVGRTSEPAGNMSGLTVDKAVSSSTMGGDVAGTGATYLIARESFLQSRRSSSARSVASRVRYEIRKLEKLETLHSETEGGNSSGREVLTGTVLDKVLDVKKALEAASSQAQIGERDRGRLPRPSPRNEPIVGPVARSRRLSASYRAGSSRPRAGRKPVAGTSPRSPPTGSPLRSPVLTASPIQLLRVFKAGGETPVVAAAMGGKLIESAARAEKREALNAADRGDDDISSSRDVPSNRSRSGDFAGARRERSRSPTPPLGAVEANPVFGTVLSSPGNVTESPESITPQDRPQVPVRSPSLMREMAFPSLSVRGEVAPSEEPAGKLSTSERRKSTASREITREVPKRKIVQDGQWIMDQKTLGEGGRIVTNLGIKKIRTELDQHSYDDQTSSSKSGVLQLASKANSTGANSYNMLPPPELPLGSSFADKYVVVDAEDEDEENGQYQDYIIEPEQARPSSFPSSRLVRKKYAVNTTTLPMQRKAPDRLSGGMYYPPFQEWSKDYEPQPIIEGVLSGNNGRLDGSAGGGGGSGGWRSLKNDNEQFRRGRKRERVNWAV</sequence>
<feature type="compositionally biased region" description="Polar residues" evidence="1">
    <location>
        <begin position="235"/>
        <end position="248"/>
    </location>
</feature>
<feature type="compositionally biased region" description="Polar residues" evidence="1">
    <location>
        <begin position="9"/>
        <end position="30"/>
    </location>
</feature>
<accession>A0A3N4K5J1</accession>
<feature type="region of interest" description="Disordered" evidence="1">
    <location>
        <begin position="586"/>
        <end position="663"/>
    </location>
</feature>
<organism evidence="2 3">
    <name type="scientific">Choiromyces venosus 120613-1</name>
    <dbReference type="NCBI Taxonomy" id="1336337"/>
    <lineage>
        <taxon>Eukaryota</taxon>
        <taxon>Fungi</taxon>
        <taxon>Dikarya</taxon>
        <taxon>Ascomycota</taxon>
        <taxon>Pezizomycotina</taxon>
        <taxon>Pezizomycetes</taxon>
        <taxon>Pezizales</taxon>
        <taxon>Tuberaceae</taxon>
        <taxon>Choiromyces</taxon>
    </lineage>
</organism>
<feature type="region of interest" description="Disordered" evidence="1">
    <location>
        <begin position="1"/>
        <end position="36"/>
    </location>
</feature>
<proteinExistence type="predicted"/>
<feature type="compositionally biased region" description="Gly residues" evidence="1">
    <location>
        <begin position="891"/>
        <end position="900"/>
    </location>
</feature>
<feature type="region of interest" description="Disordered" evidence="1">
    <location>
        <begin position="680"/>
        <end position="712"/>
    </location>
</feature>
<feature type="region of interest" description="Disordered" evidence="1">
    <location>
        <begin position="275"/>
        <end position="294"/>
    </location>
</feature>
<feature type="compositionally biased region" description="Low complexity" evidence="1">
    <location>
        <begin position="509"/>
        <end position="519"/>
    </location>
</feature>
<gene>
    <name evidence="2" type="ORF">L873DRAFT_1170565</name>
</gene>
<name>A0A3N4K5J1_9PEZI</name>
<evidence type="ECO:0000313" key="3">
    <source>
        <dbReference type="Proteomes" id="UP000276215"/>
    </source>
</evidence>
<reference evidence="2 3" key="1">
    <citation type="journal article" date="2018" name="Nat. Ecol. Evol.">
        <title>Pezizomycetes genomes reveal the molecular basis of ectomycorrhizal truffle lifestyle.</title>
        <authorList>
            <person name="Murat C."/>
            <person name="Payen T."/>
            <person name="Noel B."/>
            <person name="Kuo A."/>
            <person name="Morin E."/>
            <person name="Chen J."/>
            <person name="Kohler A."/>
            <person name="Krizsan K."/>
            <person name="Balestrini R."/>
            <person name="Da Silva C."/>
            <person name="Montanini B."/>
            <person name="Hainaut M."/>
            <person name="Levati E."/>
            <person name="Barry K.W."/>
            <person name="Belfiori B."/>
            <person name="Cichocki N."/>
            <person name="Clum A."/>
            <person name="Dockter R.B."/>
            <person name="Fauchery L."/>
            <person name="Guy J."/>
            <person name="Iotti M."/>
            <person name="Le Tacon F."/>
            <person name="Lindquist E.A."/>
            <person name="Lipzen A."/>
            <person name="Malagnac F."/>
            <person name="Mello A."/>
            <person name="Molinier V."/>
            <person name="Miyauchi S."/>
            <person name="Poulain J."/>
            <person name="Riccioni C."/>
            <person name="Rubini A."/>
            <person name="Sitrit Y."/>
            <person name="Splivallo R."/>
            <person name="Traeger S."/>
            <person name="Wang M."/>
            <person name="Zifcakova L."/>
            <person name="Wipf D."/>
            <person name="Zambonelli A."/>
            <person name="Paolocci F."/>
            <person name="Nowrousian M."/>
            <person name="Ottonello S."/>
            <person name="Baldrian P."/>
            <person name="Spatafora J.W."/>
            <person name="Henrissat B."/>
            <person name="Nagy L.G."/>
            <person name="Aury J.M."/>
            <person name="Wincker P."/>
            <person name="Grigoriev I.V."/>
            <person name="Bonfante P."/>
            <person name="Martin F.M."/>
        </authorList>
    </citation>
    <scope>NUCLEOTIDE SEQUENCE [LARGE SCALE GENOMIC DNA]</scope>
    <source>
        <strain evidence="2 3">120613-1</strain>
    </source>
</reference>
<dbReference type="OrthoDB" id="5430918at2759"/>
<evidence type="ECO:0000256" key="1">
    <source>
        <dbReference type="SAM" id="MobiDB-lite"/>
    </source>
</evidence>
<feature type="compositionally biased region" description="Basic and acidic residues" evidence="1">
    <location>
        <begin position="254"/>
        <end position="263"/>
    </location>
</feature>
<dbReference type="Proteomes" id="UP000276215">
    <property type="component" value="Unassembled WGS sequence"/>
</dbReference>
<feature type="region of interest" description="Disordered" evidence="1">
    <location>
        <begin position="130"/>
        <end position="149"/>
    </location>
</feature>
<feature type="region of interest" description="Disordered" evidence="1">
    <location>
        <begin position="194"/>
        <end position="263"/>
    </location>
</feature>
<feature type="region of interest" description="Disordered" evidence="1">
    <location>
        <begin position="160"/>
        <end position="179"/>
    </location>
</feature>
<dbReference type="AlphaFoldDB" id="A0A3N4K5J1"/>
<protein>
    <submittedName>
        <fullName evidence="2">Uncharacterized protein</fullName>
    </submittedName>
</protein>